<evidence type="ECO:0000256" key="7">
    <source>
        <dbReference type="ARBA" id="ARBA00022574"/>
    </source>
</evidence>
<gene>
    <name evidence="20" type="ORF">NQ317_012807</name>
</gene>
<dbReference type="CDD" id="cd16450">
    <property type="entry name" value="mRING-C3HGC3_RFWD3"/>
    <property type="match status" value="1"/>
</dbReference>
<dbReference type="Proteomes" id="UP001162164">
    <property type="component" value="Unassembled WGS sequence"/>
</dbReference>
<evidence type="ECO:0000256" key="4">
    <source>
        <dbReference type="ARBA" id="ARBA00004906"/>
    </source>
</evidence>
<evidence type="ECO:0000259" key="19">
    <source>
        <dbReference type="PROSITE" id="PS50089"/>
    </source>
</evidence>
<keyword evidence="21" id="KW-1185">Reference proteome</keyword>
<dbReference type="SMART" id="SM00184">
    <property type="entry name" value="RING"/>
    <property type="match status" value="1"/>
</dbReference>
<evidence type="ECO:0000256" key="9">
    <source>
        <dbReference type="ARBA" id="ARBA00022737"/>
    </source>
</evidence>
<feature type="compositionally biased region" description="Low complexity" evidence="18">
    <location>
        <begin position="107"/>
        <end position="120"/>
    </location>
</feature>
<evidence type="ECO:0000256" key="13">
    <source>
        <dbReference type="ARBA" id="ARBA00022833"/>
    </source>
</evidence>
<comment type="catalytic activity">
    <reaction evidence="1">
        <text>S-ubiquitinyl-[E2 ubiquitin-conjugating enzyme]-L-cysteine + [acceptor protein]-L-lysine = [E2 ubiquitin-conjugating enzyme]-L-cysteine + N(6)-ubiquitinyl-[acceptor protein]-L-lysine.</text>
        <dbReference type="EC" id="2.3.2.27"/>
    </reaction>
</comment>
<dbReference type="Pfam" id="PF23419">
    <property type="entry name" value="WD40_RFWD3"/>
    <property type="match status" value="1"/>
</dbReference>
<dbReference type="PANTHER" id="PTHR16047">
    <property type="entry name" value="RFWD3 PROTEIN"/>
    <property type="match status" value="1"/>
</dbReference>
<evidence type="ECO:0000256" key="18">
    <source>
        <dbReference type="SAM" id="MobiDB-lite"/>
    </source>
</evidence>
<evidence type="ECO:0000256" key="17">
    <source>
        <dbReference type="PROSITE-ProRule" id="PRU00221"/>
    </source>
</evidence>
<evidence type="ECO:0000256" key="16">
    <source>
        <dbReference type="PROSITE-ProRule" id="PRU00175"/>
    </source>
</evidence>
<keyword evidence="8" id="KW-0808">Transferase</keyword>
<dbReference type="InterPro" id="IPR056527">
    <property type="entry name" value="WD40_RFWD3"/>
</dbReference>
<dbReference type="InterPro" id="IPR001841">
    <property type="entry name" value="Znf_RING"/>
</dbReference>
<reference evidence="20" key="1">
    <citation type="journal article" date="2023" name="Insect Mol. Biol.">
        <title>Genome sequencing provides insights into the evolution of gene families encoding plant cell wall-degrading enzymes in longhorned beetles.</title>
        <authorList>
            <person name="Shin N.R."/>
            <person name="Okamura Y."/>
            <person name="Kirsch R."/>
            <person name="Pauchet Y."/>
        </authorList>
    </citation>
    <scope>NUCLEOTIDE SEQUENCE</scope>
    <source>
        <strain evidence="20">MMC_N1</strain>
    </source>
</reference>
<dbReference type="SUPFAM" id="SSF57850">
    <property type="entry name" value="RING/U-box"/>
    <property type="match status" value="1"/>
</dbReference>
<dbReference type="Pfam" id="PF13639">
    <property type="entry name" value="zf-RING_2"/>
    <property type="match status" value="1"/>
</dbReference>
<feature type="compositionally biased region" description="Basic and acidic residues" evidence="18">
    <location>
        <begin position="137"/>
        <end position="151"/>
    </location>
</feature>
<evidence type="ECO:0000256" key="2">
    <source>
        <dbReference type="ARBA" id="ARBA00004322"/>
    </source>
</evidence>
<comment type="subcellular location">
    <subcellularLocation>
        <location evidence="3">Cytoplasm</location>
    </subcellularLocation>
    <subcellularLocation>
        <location evidence="2">Nucleus</location>
        <location evidence="2">PML body</location>
    </subcellularLocation>
</comment>
<evidence type="ECO:0000256" key="14">
    <source>
        <dbReference type="ARBA" id="ARBA00023204"/>
    </source>
</evidence>
<keyword evidence="11 16" id="KW-0479">Metal-binding</keyword>
<comment type="caution">
    <text evidence="20">The sequence shown here is derived from an EMBL/GenBank/DDBJ whole genome shotgun (WGS) entry which is preliminary data.</text>
</comment>
<feature type="compositionally biased region" description="Polar residues" evidence="18">
    <location>
        <begin position="126"/>
        <end position="136"/>
    </location>
</feature>
<dbReference type="EMBL" id="JAPWTJ010000019">
    <property type="protein sequence ID" value="KAJ8985155.1"/>
    <property type="molecule type" value="Genomic_DNA"/>
</dbReference>
<accession>A0ABQ9K489</accession>
<dbReference type="PROSITE" id="PS50082">
    <property type="entry name" value="WD_REPEATS_2"/>
    <property type="match status" value="1"/>
</dbReference>
<feature type="compositionally biased region" description="Polar residues" evidence="18">
    <location>
        <begin position="44"/>
        <end position="53"/>
    </location>
</feature>
<protein>
    <recommendedName>
        <fullName evidence="5">RING-type E3 ubiquitin transferase</fullName>
        <ecNumber evidence="5">2.3.2.27</ecNumber>
    </recommendedName>
</protein>
<dbReference type="InterPro" id="IPR013083">
    <property type="entry name" value="Znf_RING/FYVE/PHD"/>
</dbReference>
<keyword evidence="11 16" id="KW-0863">Zinc-finger</keyword>
<dbReference type="SUPFAM" id="SSF50978">
    <property type="entry name" value="WD40 repeat-like"/>
    <property type="match status" value="1"/>
</dbReference>
<keyword evidence="12" id="KW-0833">Ubl conjugation pathway</keyword>
<evidence type="ECO:0000256" key="12">
    <source>
        <dbReference type="ARBA" id="ARBA00022786"/>
    </source>
</evidence>
<dbReference type="InterPro" id="IPR015943">
    <property type="entry name" value="WD40/YVTN_repeat-like_dom_sf"/>
</dbReference>
<feature type="region of interest" description="Disordered" evidence="18">
    <location>
        <begin position="29"/>
        <end position="53"/>
    </location>
</feature>
<dbReference type="SMART" id="SM00320">
    <property type="entry name" value="WD40"/>
    <property type="match status" value="2"/>
</dbReference>
<keyword evidence="10" id="KW-0227">DNA damage</keyword>
<organism evidence="20 21">
    <name type="scientific">Molorchus minor</name>
    <dbReference type="NCBI Taxonomy" id="1323400"/>
    <lineage>
        <taxon>Eukaryota</taxon>
        <taxon>Metazoa</taxon>
        <taxon>Ecdysozoa</taxon>
        <taxon>Arthropoda</taxon>
        <taxon>Hexapoda</taxon>
        <taxon>Insecta</taxon>
        <taxon>Pterygota</taxon>
        <taxon>Neoptera</taxon>
        <taxon>Endopterygota</taxon>
        <taxon>Coleoptera</taxon>
        <taxon>Polyphaga</taxon>
        <taxon>Cucujiformia</taxon>
        <taxon>Chrysomeloidea</taxon>
        <taxon>Cerambycidae</taxon>
        <taxon>Lamiinae</taxon>
        <taxon>Monochamini</taxon>
        <taxon>Molorchus</taxon>
    </lineage>
</organism>
<evidence type="ECO:0000256" key="8">
    <source>
        <dbReference type="ARBA" id="ARBA00022679"/>
    </source>
</evidence>
<evidence type="ECO:0000256" key="1">
    <source>
        <dbReference type="ARBA" id="ARBA00000900"/>
    </source>
</evidence>
<evidence type="ECO:0000313" key="21">
    <source>
        <dbReference type="Proteomes" id="UP001162164"/>
    </source>
</evidence>
<evidence type="ECO:0000256" key="10">
    <source>
        <dbReference type="ARBA" id="ARBA00022763"/>
    </source>
</evidence>
<comment type="pathway">
    <text evidence="4">Protein modification; protein ubiquitination.</text>
</comment>
<proteinExistence type="predicted"/>
<dbReference type="InterPro" id="IPR001680">
    <property type="entry name" value="WD40_rpt"/>
</dbReference>
<name>A0ABQ9K489_9CUCU</name>
<sequence length="622" mass="69875">MKNLVNDADRSVHGVHHLTLKYVGIGVPDENAMDVDSSEDRARSSQNEPGLLTNNDRYDVVVVSSLGLHVEGPIPFINPEIPVEQHAIVQIESNDVESNSGDMDRISPTASAASSRAPTPTDMPDESNQSEGTYQETTEKDDKESRKRSLSEDEDDGRLCPICLDNWTNTGDHRICALKCGHLFGYKCVNRWLESQQKKSCPTCKKRVNRSDLRYIYAKKLIAVDTTELDVMKQLLDTAIEEKNKMLMDMSRITCREQMLHQEIAQLRKQIEDLTKNRPDYRPSPSNLFTSNIVRLYMDKSLDICRQSGCRVFDANCELDLIMVSMRSPNNLFAGFGIRKVNISQYKPLAFIPLHSLQIRDISFHPSNNWVLTASMDKSFKVVDTISNSVMYTTSQQMPLWSCCWDADNQYVLYIGTQSGAVVKYDVRTMAQPVCTLAVPGDMSPVVSIASIPSRPGADLVNGGVVSCKLNSLWVFENNGTDHIRHPLALEGPFVSMKYQSSTKQLLVSSRPNNRISYSRHTLCTLDKVNLDKINCNIIHSFQGGGMQKLLSKSCFLSDKQEFIAAHHESAKSVYLWSINTGQRVCSVPAHDAVLDLQGIQNHTGNYLVSLTEKKLEFFKFN</sequence>
<evidence type="ECO:0000313" key="20">
    <source>
        <dbReference type="EMBL" id="KAJ8985155.1"/>
    </source>
</evidence>
<keyword evidence="14" id="KW-0234">DNA repair</keyword>
<feature type="repeat" description="WD" evidence="17">
    <location>
        <begin position="352"/>
        <end position="393"/>
    </location>
</feature>
<dbReference type="Gene3D" id="2.130.10.10">
    <property type="entry name" value="YVTN repeat-like/Quinoprotein amine dehydrogenase"/>
    <property type="match status" value="1"/>
</dbReference>
<keyword evidence="7 17" id="KW-0853">WD repeat</keyword>
<evidence type="ECO:0000256" key="5">
    <source>
        <dbReference type="ARBA" id="ARBA00012483"/>
    </source>
</evidence>
<evidence type="ECO:0000256" key="15">
    <source>
        <dbReference type="ARBA" id="ARBA00023242"/>
    </source>
</evidence>
<dbReference type="PANTHER" id="PTHR16047:SF7">
    <property type="entry name" value="E3 UBIQUITIN-PROTEIN LIGASE RFWD3"/>
    <property type="match status" value="1"/>
</dbReference>
<evidence type="ECO:0000256" key="3">
    <source>
        <dbReference type="ARBA" id="ARBA00004496"/>
    </source>
</evidence>
<dbReference type="EC" id="2.3.2.27" evidence="5"/>
<dbReference type="Gene3D" id="3.30.40.10">
    <property type="entry name" value="Zinc/RING finger domain, C3HC4 (zinc finger)"/>
    <property type="match status" value="1"/>
</dbReference>
<keyword evidence="6" id="KW-0963">Cytoplasm</keyword>
<feature type="domain" description="RING-type" evidence="19">
    <location>
        <begin position="160"/>
        <end position="205"/>
    </location>
</feature>
<dbReference type="InterPro" id="IPR036322">
    <property type="entry name" value="WD40_repeat_dom_sf"/>
</dbReference>
<evidence type="ECO:0000256" key="6">
    <source>
        <dbReference type="ARBA" id="ARBA00022490"/>
    </source>
</evidence>
<keyword evidence="15" id="KW-0539">Nucleus</keyword>
<keyword evidence="13" id="KW-0862">Zinc</keyword>
<feature type="region of interest" description="Disordered" evidence="18">
    <location>
        <begin position="95"/>
        <end position="155"/>
    </location>
</feature>
<evidence type="ECO:0000256" key="11">
    <source>
        <dbReference type="ARBA" id="ARBA00022771"/>
    </source>
</evidence>
<dbReference type="InterPro" id="IPR037381">
    <property type="entry name" value="RFWD3"/>
</dbReference>
<keyword evidence="9" id="KW-0677">Repeat</keyword>
<dbReference type="PROSITE" id="PS50089">
    <property type="entry name" value="ZF_RING_2"/>
    <property type="match status" value="1"/>
</dbReference>